<dbReference type="VEuPathDB" id="FungiDB:PV10_05395"/>
<name>A0A0D1Z7L3_EXOME</name>
<dbReference type="SUPFAM" id="SSF52949">
    <property type="entry name" value="Macro domain-like"/>
    <property type="match status" value="1"/>
</dbReference>
<dbReference type="InterPro" id="IPR012664">
    <property type="entry name" value="CHP02452"/>
</dbReference>
<dbReference type="PANTHER" id="PTHR35596">
    <property type="entry name" value="DUF2263 DOMAIN-CONTAINING PROTEIN"/>
    <property type="match status" value="1"/>
</dbReference>
<proteinExistence type="predicted"/>
<dbReference type="Proteomes" id="UP000054302">
    <property type="component" value="Unassembled WGS sequence"/>
</dbReference>
<dbReference type="NCBIfam" id="TIGR02452">
    <property type="entry name" value="TIGR02452 family protein"/>
    <property type="match status" value="1"/>
</dbReference>
<keyword evidence="3" id="KW-1185">Reference proteome</keyword>
<dbReference type="InterPro" id="IPR019261">
    <property type="entry name" value="PARG_cat_microbial"/>
</dbReference>
<dbReference type="Gene3D" id="3.40.220.10">
    <property type="entry name" value="Leucine Aminopeptidase, subunit E, domain 1"/>
    <property type="match status" value="1"/>
</dbReference>
<sequence length="305" mass="33869">MSSMNKAARASLAKETINIQIPNILSLNARARKGVSQARQILGTIDLPKLPTKTMKHEQQKSLQITLRHVDTLEAAHGLRQEKGKSRIAVLNMASPLNPGGGVLRGARAQEESLCLRSTLYPSLRQEWYRHKPDAIIYTPDVLVFKSTGHMRDMLKPEEQFYVDVISAAAPRHPEVVVSNDGVQSYSDPKDEEMMALKIKYIMRTAAKMSATHVVLGALGCGAYHNPIKKVASIMRRVLLGTPRSKGPEEDWEAAGIKEVVFAILDETREQTVWNGFVEEFRGHDGVVIEDPPQSSILDQPRSST</sequence>
<feature type="domain" description="Microbial-type PARG catalytic" evidence="1">
    <location>
        <begin position="52"/>
        <end position="146"/>
    </location>
</feature>
<evidence type="ECO:0000259" key="1">
    <source>
        <dbReference type="Pfam" id="PF10021"/>
    </source>
</evidence>
<dbReference type="OrthoDB" id="9985428at2759"/>
<dbReference type="STRING" id="212818.A0A0D1Z7L3"/>
<dbReference type="Pfam" id="PF10021">
    <property type="entry name" value="PARG_cat_microb"/>
    <property type="match status" value="1"/>
</dbReference>
<dbReference type="RefSeq" id="XP_016222361.1">
    <property type="nucleotide sequence ID" value="XM_016370068.1"/>
</dbReference>
<dbReference type="AlphaFoldDB" id="A0A0D1Z7L3"/>
<accession>A0A0D1Z7L3</accession>
<dbReference type="OMA" id="FAIKDHN"/>
<dbReference type="HOGENOM" id="CLU_024412_2_0_1"/>
<organism evidence="2 3">
    <name type="scientific">Exophiala mesophila</name>
    <name type="common">Black yeast-like fungus</name>
    <dbReference type="NCBI Taxonomy" id="212818"/>
    <lineage>
        <taxon>Eukaryota</taxon>
        <taxon>Fungi</taxon>
        <taxon>Dikarya</taxon>
        <taxon>Ascomycota</taxon>
        <taxon>Pezizomycotina</taxon>
        <taxon>Eurotiomycetes</taxon>
        <taxon>Chaetothyriomycetidae</taxon>
        <taxon>Chaetothyriales</taxon>
        <taxon>Herpotrichiellaceae</taxon>
        <taxon>Exophiala</taxon>
    </lineage>
</organism>
<dbReference type="EMBL" id="KN847523">
    <property type="protein sequence ID" value="KIV90787.1"/>
    <property type="molecule type" value="Genomic_DNA"/>
</dbReference>
<evidence type="ECO:0000313" key="3">
    <source>
        <dbReference type="Proteomes" id="UP000054302"/>
    </source>
</evidence>
<dbReference type="InterPro" id="IPR043472">
    <property type="entry name" value="Macro_dom-like"/>
</dbReference>
<gene>
    <name evidence="2" type="ORF">PV10_05395</name>
</gene>
<reference evidence="2 3" key="1">
    <citation type="submission" date="2015-01" db="EMBL/GenBank/DDBJ databases">
        <title>The Genome Sequence of Exophiala mesophila CBS40295.</title>
        <authorList>
            <consortium name="The Broad Institute Genomics Platform"/>
            <person name="Cuomo C."/>
            <person name="de Hoog S."/>
            <person name="Gorbushina A."/>
            <person name="Stielow B."/>
            <person name="Teixiera M."/>
            <person name="Abouelleil A."/>
            <person name="Chapman S.B."/>
            <person name="Priest M."/>
            <person name="Young S.K."/>
            <person name="Wortman J."/>
            <person name="Nusbaum C."/>
            <person name="Birren B."/>
        </authorList>
    </citation>
    <scope>NUCLEOTIDE SEQUENCE [LARGE SCALE GENOMIC DNA]</scope>
    <source>
        <strain evidence="2 3">CBS 40295</strain>
    </source>
</reference>
<dbReference type="PANTHER" id="PTHR35596:SF1">
    <property type="entry name" value="MICROBIAL-TYPE PARG CATALYTIC DOMAIN-CONTAINING PROTEIN"/>
    <property type="match status" value="1"/>
</dbReference>
<protein>
    <recommendedName>
        <fullName evidence="1">Microbial-type PARG catalytic domain-containing protein</fullName>
    </recommendedName>
</protein>
<evidence type="ECO:0000313" key="2">
    <source>
        <dbReference type="EMBL" id="KIV90787.1"/>
    </source>
</evidence>
<dbReference type="GeneID" id="27323240"/>